<protein>
    <submittedName>
        <fullName evidence="2">RNA recognition motif domain containing protein</fullName>
    </submittedName>
</protein>
<evidence type="ECO:0000313" key="3">
    <source>
        <dbReference type="Proteomes" id="UP000011083"/>
    </source>
</evidence>
<evidence type="ECO:0000256" key="1">
    <source>
        <dbReference type="SAM" id="MobiDB-lite"/>
    </source>
</evidence>
<organism evidence="2 3">
    <name type="scientific">Acanthamoeba castellanii (strain ATCC 30010 / Neff)</name>
    <dbReference type="NCBI Taxonomy" id="1257118"/>
    <lineage>
        <taxon>Eukaryota</taxon>
        <taxon>Amoebozoa</taxon>
        <taxon>Discosea</taxon>
        <taxon>Longamoebia</taxon>
        <taxon>Centramoebida</taxon>
        <taxon>Acanthamoebidae</taxon>
        <taxon>Acanthamoeba</taxon>
    </lineage>
</organism>
<feature type="region of interest" description="Disordered" evidence="1">
    <location>
        <begin position="66"/>
        <end position="91"/>
    </location>
</feature>
<sequence length="187" mass="20027">MRPPEGRHHRHEQEDGAEQGLRLCGVRKQKGCRGCLRQVQRLQHGGSPPSPRLGRGSGPSLATRLAAARRPGGAAPLREAGGAGAALPGARRPGRLPVARLLLRGGPRRVRPRALRHARLLARLRDAAPRTGPLLLAALRAPERTSAPGVLHVPLRLAPTRGAGSMTRSKKWHRFERSPHPAAGGIK</sequence>
<reference evidence="2 3" key="1">
    <citation type="journal article" date="2013" name="Genome Biol.">
        <title>Genome of Acanthamoeba castellanii highlights extensive lateral gene transfer and early evolution of tyrosine kinase signaling.</title>
        <authorList>
            <person name="Clarke M."/>
            <person name="Lohan A.J."/>
            <person name="Liu B."/>
            <person name="Lagkouvardos I."/>
            <person name="Roy S."/>
            <person name="Zafar N."/>
            <person name="Bertelli C."/>
            <person name="Schilde C."/>
            <person name="Kianianmomeni A."/>
            <person name="Burglin T.R."/>
            <person name="Frech C."/>
            <person name="Turcotte B."/>
            <person name="Kopec K.O."/>
            <person name="Synnott J.M."/>
            <person name="Choo C."/>
            <person name="Paponov I."/>
            <person name="Finkler A."/>
            <person name="Soon Heng Tan C."/>
            <person name="Hutchins A.P."/>
            <person name="Weinmeier T."/>
            <person name="Rattei T."/>
            <person name="Chu J.S."/>
            <person name="Gimenez G."/>
            <person name="Irimia M."/>
            <person name="Rigden D.J."/>
            <person name="Fitzpatrick D.A."/>
            <person name="Lorenzo-Morales J."/>
            <person name="Bateman A."/>
            <person name="Chiu C.H."/>
            <person name="Tang P."/>
            <person name="Hegemann P."/>
            <person name="Fromm H."/>
            <person name="Raoult D."/>
            <person name="Greub G."/>
            <person name="Miranda-Saavedra D."/>
            <person name="Chen N."/>
            <person name="Nash P."/>
            <person name="Ginger M.L."/>
            <person name="Horn M."/>
            <person name="Schaap P."/>
            <person name="Caler L."/>
            <person name="Loftus B."/>
        </authorList>
    </citation>
    <scope>NUCLEOTIDE SEQUENCE [LARGE SCALE GENOMIC DNA]</scope>
    <source>
        <strain evidence="2 3">Neff</strain>
    </source>
</reference>
<gene>
    <name evidence="2" type="ORF">ACA1_260200</name>
</gene>
<name>L8GHK6_ACACF</name>
<keyword evidence="3" id="KW-1185">Reference proteome</keyword>
<dbReference type="GeneID" id="14912007"/>
<dbReference type="VEuPathDB" id="AmoebaDB:ACA1_260200"/>
<dbReference type="RefSeq" id="XP_004333669.1">
    <property type="nucleotide sequence ID" value="XM_004333621.1"/>
</dbReference>
<evidence type="ECO:0000313" key="2">
    <source>
        <dbReference type="EMBL" id="ELR11656.1"/>
    </source>
</evidence>
<proteinExistence type="predicted"/>
<dbReference type="AlphaFoldDB" id="L8GHK6"/>
<dbReference type="Proteomes" id="UP000011083">
    <property type="component" value="Unassembled WGS sequence"/>
</dbReference>
<dbReference type="KEGG" id="acan:ACA1_260200"/>
<feature type="region of interest" description="Disordered" evidence="1">
    <location>
        <begin position="161"/>
        <end position="187"/>
    </location>
</feature>
<dbReference type="EMBL" id="KB008148">
    <property type="protein sequence ID" value="ELR11656.1"/>
    <property type="molecule type" value="Genomic_DNA"/>
</dbReference>
<accession>L8GHK6</accession>